<dbReference type="InterPro" id="IPR027417">
    <property type="entry name" value="P-loop_NTPase"/>
</dbReference>
<feature type="non-terminal residue" evidence="1">
    <location>
        <position position="1"/>
    </location>
</feature>
<dbReference type="AlphaFoldDB" id="A0A0F9CP57"/>
<name>A0A0F9CP57_9ZZZZ</name>
<protein>
    <recommendedName>
        <fullName evidence="2">Terminase large subunit gp17-like C-terminal domain-containing protein</fullName>
    </recommendedName>
</protein>
<proteinExistence type="predicted"/>
<dbReference type="Gene3D" id="3.30.420.240">
    <property type="match status" value="1"/>
</dbReference>
<gene>
    <name evidence="1" type="ORF">LCGC14_2585890</name>
</gene>
<dbReference type="Gene3D" id="3.40.50.300">
    <property type="entry name" value="P-loop containing nucleotide triphosphate hydrolases"/>
    <property type="match status" value="1"/>
</dbReference>
<reference evidence="1" key="1">
    <citation type="journal article" date="2015" name="Nature">
        <title>Complex archaea that bridge the gap between prokaryotes and eukaryotes.</title>
        <authorList>
            <person name="Spang A."/>
            <person name="Saw J.H."/>
            <person name="Jorgensen S.L."/>
            <person name="Zaremba-Niedzwiedzka K."/>
            <person name="Martijn J."/>
            <person name="Lind A.E."/>
            <person name="van Eijk R."/>
            <person name="Schleper C."/>
            <person name="Guy L."/>
            <person name="Ettema T.J."/>
        </authorList>
    </citation>
    <scope>NUCLEOTIDE SEQUENCE</scope>
</reference>
<evidence type="ECO:0000313" key="1">
    <source>
        <dbReference type="EMBL" id="KKL07451.1"/>
    </source>
</evidence>
<dbReference type="EMBL" id="LAZR01043287">
    <property type="protein sequence ID" value="KKL07451.1"/>
    <property type="molecule type" value="Genomic_DNA"/>
</dbReference>
<comment type="caution">
    <text evidence="1">The sequence shown here is derived from an EMBL/GenBank/DDBJ whole genome shotgun (WGS) entry which is preliminary data.</text>
</comment>
<sequence>EYFATTYVYLQDRAKLETVKFEPWDYLLDLFKLYQDPDVKLLIIGKARQLGITYSVVILAVWLCKFFQNAKVLCLSQGEDEAFDVISRCRFVDNQLPEFLRTKREPDQRGHIGFPATGSEIRALASTEKAGRSTDASLVICDEWEFHPYAEPNFAALKPTIDGGGKFIGLSTADTSKLNTFFKRKYHAARSGMGNFKKVFLPALIRPGRDMEWFNNATADLSESQRQGEYPLSEDDMLSVVKSRRVLSQDMLDWMRLNAQPPIPHELSEKYKGLVKIFKAPVLGLKYFLFNDPSEGIEDPHAISVHEFITGEQVATSRGKVPADMCAKIEDELVRAYNNAWNSHELNARAGGIVSQKLDELSTPNRCPFVDTNGELNLKGKRGWHTGAALRDKLIWGLEEVIRLNQMRINDLDFIDEMKNFVQLEGEDPSAPGGGHDDTVFACGGAWQIRKYMPLNSGIVKSYKYRRN</sequence>
<evidence type="ECO:0008006" key="2">
    <source>
        <dbReference type="Google" id="ProtNLM"/>
    </source>
</evidence>
<organism evidence="1">
    <name type="scientific">marine sediment metagenome</name>
    <dbReference type="NCBI Taxonomy" id="412755"/>
    <lineage>
        <taxon>unclassified sequences</taxon>
        <taxon>metagenomes</taxon>
        <taxon>ecological metagenomes</taxon>
    </lineage>
</organism>
<accession>A0A0F9CP57</accession>